<comment type="cofactor">
    <cofactor evidence="1">
        <name>[4Fe-4S] cluster</name>
        <dbReference type="ChEBI" id="CHEBI:49883"/>
    </cofactor>
</comment>
<keyword evidence="5" id="KW-0479">Metal-binding</keyword>
<dbReference type="SFLD" id="SFLDG01082">
    <property type="entry name" value="B12-binding_domain_containing"/>
    <property type="match status" value="1"/>
</dbReference>
<dbReference type="InterPro" id="IPR034466">
    <property type="entry name" value="Methyltransferase_Class_B"/>
</dbReference>
<dbReference type="InterPro" id="IPR007197">
    <property type="entry name" value="rSAM"/>
</dbReference>
<dbReference type="GO" id="GO:0046872">
    <property type="term" value="F:metal ion binding"/>
    <property type="evidence" value="ECO:0007669"/>
    <property type="project" value="UniProtKB-KW"/>
</dbReference>
<name>A0A484HF74_9BACT</name>
<evidence type="ECO:0000313" key="9">
    <source>
        <dbReference type="EMBL" id="VEN73032.1"/>
    </source>
</evidence>
<proteinExistence type="predicted"/>
<keyword evidence="4" id="KW-0949">S-adenosyl-L-methionine</keyword>
<evidence type="ECO:0000256" key="6">
    <source>
        <dbReference type="ARBA" id="ARBA00023004"/>
    </source>
</evidence>
<dbReference type="SUPFAM" id="SSF52242">
    <property type="entry name" value="Cobalamin (vitamin B12)-binding domain"/>
    <property type="match status" value="1"/>
</dbReference>
<reference evidence="9" key="1">
    <citation type="submission" date="2019-01" db="EMBL/GenBank/DDBJ databases">
        <authorList>
            <consortium name="Genoscope - CEA"/>
            <person name="William W."/>
        </authorList>
    </citation>
    <scope>NUCLEOTIDE SEQUENCE</scope>
    <source>
        <strain evidence="9">CR-1</strain>
    </source>
</reference>
<accession>A0A484HF74</accession>
<dbReference type="AlphaFoldDB" id="A0A484HF74"/>
<organism evidence="9">
    <name type="scientific">uncultured Desulfobacteraceae bacterium</name>
    <dbReference type="NCBI Taxonomy" id="218296"/>
    <lineage>
        <taxon>Bacteria</taxon>
        <taxon>Pseudomonadati</taxon>
        <taxon>Thermodesulfobacteriota</taxon>
        <taxon>Desulfobacteria</taxon>
        <taxon>Desulfobacterales</taxon>
        <taxon>Desulfobacteraceae</taxon>
        <taxon>environmental samples</taxon>
    </lineage>
</organism>
<evidence type="ECO:0000256" key="4">
    <source>
        <dbReference type="ARBA" id="ARBA00022691"/>
    </source>
</evidence>
<dbReference type="SFLD" id="SFLDS00029">
    <property type="entry name" value="Radical_SAM"/>
    <property type="match status" value="1"/>
</dbReference>
<dbReference type="PROSITE" id="PS51918">
    <property type="entry name" value="RADICAL_SAM"/>
    <property type="match status" value="1"/>
</dbReference>
<dbReference type="CDD" id="cd01335">
    <property type="entry name" value="Radical_SAM"/>
    <property type="match status" value="1"/>
</dbReference>
<evidence type="ECO:0000256" key="7">
    <source>
        <dbReference type="ARBA" id="ARBA00023014"/>
    </source>
</evidence>
<protein>
    <submittedName>
        <fullName evidence="9">Radical SAM domain-containing protein</fullName>
    </submittedName>
</protein>
<dbReference type="EMBL" id="CAACVI010000002">
    <property type="protein sequence ID" value="VEN73032.1"/>
    <property type="molecule type" value="Genomic_DNA"/>
</dbReference>
<dbReference type="InterPro" id="IPR058240">
    <property type="entry name" value="rSAM_sf"/>
</dbReference>
<dbReference type="GO" id="GO:0031419">
    <property type="term" value="F:cobalamin binding"/>
    <property type="evidence" value="ECO:0007669"/>
    <property type="project" value="InterPro"/>
</dbReference>
<keyword evidence="7" id="KW-0411">Iron-sulfur</keyword>
<evidence type="ECO:0000256" key="3">
    <source>
        <dbReference type="ARBA" id="ARBA00022679"/>
    </source>
</evidence>
<dbReference type="InterPro" id="IPR051198">
    <property type="entry name" value="BchE-like"/>
</dbReference>
<dbReference type="SFLD" id="SFLDG01123">
    <property type="entry name" value="methyltransferase_(Class_B)"/>
    <property type="match status" value="1"/>
</dbReference>
<evidence type="ECO:0000256" key="2">
    <source>
        <dbReference type="ARBA" id="ARBA00022603"/>
    </source>
</evidence>
<gene>
    <name evidence="9" type="ORF">EPICR_100078</name>
</gene>
<keyword evidence="2" id="KW-0489">Methyltransferase</keyword>
<dbReference type="GO" id="GO:0051539">
    <property type="term" value="F:4 iron, 4 sulfur cluster binding"/>
    <property type="evidence" value="ECO:0007669"/>
    <property type="project" value="UniProtKB-KW"/>
</dbReference>
<evidence type="ECO:0000259" key="8">
    <source>
        <dbReference type="PROSITE" id="PS51918"/>
    </source>
</evidence>
<keyword evidence="3" id="KW-0808">Transferase</keyword>
<dbReference type="PANTHER" id="PTHR43409:SF7">
    <property type="entry name" value="BLL1977 PROTEIN"/>
    <property type="match status" value="1"/>
</dbReference>
<evidence type="ECO:0000256" key="1">
    <source>
        <dbReference type="ARBA" id="ARBA00001966"/>
    </source>
</evidence>
<dbReference type="GO" id="GO:0003824">
    <property type="term" value="F:catalytic activity"/>
    <property type="evidence" value="ECO:0007669"/>
    <property type="project" value="InterPro"/>
</dbReference>
<sequence>MSSKTMDCVIVGYNEPDLQDIIANWEKAKHGSGTFFDAMDGVIKLHNKWISYADFLDAVLYAVDRKKRDINIMSLPNLGLCYLKSFLNEKKLKIEIINSYNQEKKNLESILQTGSRAVAISSTFYSEPDPIKEIVKFIRRLDSETKIIVGGPYILRICNVEDILYQNYILSYIDADIYIHDAQGELTLSRLLHELRKGEKGDIDSIPNLIYLKNKTGNILGKRGTSRFKRTPREIESNDINENIINWDLFSKKFYTPTTQIRTSIGCSFKCAFCSFHKMAEQFMLASVKSIEIEMKRLHKAGVKNIIFVDDTLNVPHSRFKKILKTMIANKFDFNWFSFFRCADADEETFELMKTSGCKSVLLGIESADPHILKNMNKKASVDKLRYGIKRLKELDIETIASFIIGFPGETEKTAESAFEFIRETKPDFYSLNLFCYFHNTPIHKKASEFGLQGAFYAWCHNTMDWRKAAELIKVGYNSITDSIILPARFNMWGIANLFGLGVPMAQIKEFMKLTHPILVKNHELSSVTSIEKTSSWESLLAAGQKIADSLN</sequence>
<dbReference type="InterPro" id="IPR023404">
    <property type="entry name" value="rSAM_horseshoe"/>
</dbReference>
<keyword evidence="6" id="KW-0408">Iron</keyword>
<dbReference type="InterPro" id="IPR006638">
    <property type="entry name" value="Elp3/MiaA/NifB-like_rSAM"/>
</dbReference>
<dbReference type="PANTHER" id="PTHR43409">
    <property type="entry name" value="ANAEROBIC MAGNESIUM-PROTOPORPHYRIN IX MONOMETHYL ESTER CYCLASE-RELATED"/>
    <property type="match status" value="1"/>
</dbReference>
<evidence type="ECO:0000256" key="5">
    <source>
        <dbReference type="ARBA" id="ARBA00022723"/>
    </source>
</evidence>
<dbReference type="Gene3D" id="3.80.30.20">
    <property type="entry name" value="tm_1862 like domain"/>
    <property type="match status" value="1"/>
</dbReference>
<dbReference type="Pfam" id="PF04055">
    <property type="entry name" value="Radical_SAM"/>
    <property type="match status" value="1"/>
</dbReference>
<dbReference type="SMART" id="SM00729">
    <property type="entry name" value="Elp3"/>
    <property type="match status" value="1"/>
</dbReference>
<dbReference type="InterPro" id="IPR036724">
    <property type="entry name" value="Cobalamin-bd_sf"/>
</dbReference>
<feature type="domain" description="Radical SAM core" evidence="8">
    <location>
        <begin position="253"/>
        <end position="474"/>
    </location>
</feature>
<dbReference type="SUPFAM" id="SSF102114">
    <property type="entry name" value="Radical SAM enzymes"/>
    <property type="match status" value="1"/>
</dbReference>